<protein>
    <submittedName>
        <fullName evidence="2">Uncharacterized protein</fullName>
    </submittedName>
</protein>
<organism evidence="2 3">
    <name type="scientific">Acidithiobacillus thiooxidans ATCC 19377</name>
    <dbReference type="NCBI Taxonomy" id="637390"/>
    <lineage>
        <taxon>Bacteria</taxon>
        <taxon>Pseudomonadati</taxon>
        <taxon>Pseudomonadota</taxon>
        <taxon>Acidithiobacillia</taxon>
        <taxon>Acidithiobacillales</taxon>
        <taxon>Acidithiobacillaceae</taxon>
        <taxon>Acidithiobacillus</taxon>
    </lineage>
</organism>
<dbReference type="EMBL" id="SZUV01000001">
    <property type="protein sequence ID" value="TQN50409.1"/>
    <property type="molecule type" value="Genomic_DNA"/>
</dbReference>
<dbReference type="Proteomes" id="UP000315403">
    <property type="component" value="Unassembled WGS sequence"/>
</dbReference>
<name>A0A543Q241_ACITH</name>
<feature type="compositionally biased region" description="Basic residues" evidence="1">
    <location>
        <begin position="31"/>
        <end position="44"/>
    </location>
</feature>
<sequence>MNKVIVKGELPRLKPRFGIHPTRVEKNAKAYSRKSKHKNRGGAE</sequence>
<feature type="region of interest" description="Disordered" evidence="1">
    <location>
        <begin position="1"/>
        <end position="44"/>
    </location>
</feature>
<dbReference type="GeneID" id="80427227"/>
<comment type="caution">
    <text evidence="2">The sequence shown here is derived from an EMBL/GenBank/DDBJ whole genome shotgun (WGS) entry which is preliminary data.</text>
</comment>
<evidence type="ECO:0000313" key="2">
    <source>
        <dbReference type="EMBL" id="TQN50409.1"/>
    </source>
</evidence>
<evidence type="ECO:0000256" key="1">
    <source>
        <dbReference type="SAM" id="MobiDB-lite"/>
    </source>
</evidence>
<dbReference type="RefSeq" id="WP_268745817.1">
    <property type="nucleotide sequence ID" value="NZ_CP045571.1"/>
</dbReference>
<evidence type="ECO:0000313" key="3">
    <source>
        <dbReference type="Proteomes" id="UP000315403"/>
    </source>
</evidence>
<proteinExistence type="predicted"/>
<dbReference type="AlphaFoldDB" id="A0A543Q241"/>
<gene>
    <name evidence="2" type="ORF">DLNHIDIE_00262</name>
</gene>
<accession>A0A543Q241</accession>
<reference evidence="2 3" key="1">
    <citation type="submission" date="2019-03" db="EMBL/GenBank/DDBJ databases">
        <title>New insights into Acidothiobacillus thiooxidans sulfur metabolism through coupled gene expression, solution geochemistry, microscopy and spectroscopy analyses.</title>
        <authorList>
            <person name="Camacho D."/>
            <person name="Frazao R."/>
            <person name="Fouillen A."/>
            <person name="Nanci A."/>
            <person name="Lang B.F."/>
            <person name="Apte S.C."/>
            <person name="Baron C."/>
            <person name="Warren L.A."/>
        </authorList>
    </citation>
    <scope>NUCLEOTIDE SEQUENCE [LARGE SCALE GENOMIC DNA]</scope>
    <source>
        <strain evidence="2 3">ATCC 19377</strain>
    </source>
</reference>